<keyword evidence="6" id="KW-0547">Nucleotide-binding</keyword>
<dbReference type="HAMAP" id="MF_00122">
    <property type="entry name" value="GatC"/>
    <property type="match status" value="1"/>
</dbReference>
<proteinExistence type="inferred from homology"/>
<reference evidence="7 8" key="1">
    <citation type="submission" date="2020-08" db="EMBL/GenBank/DDBJ databases">
        <title>Genome sequence of Weissella diestrammenae KACC 16890T.</title>
        <authorList>
            <person name="Hyun D.-W."/>
            <person name="Bae J.-W."/>
        </authorList>
    </citation>
    <scope>NUCLEOTIDE SEQUENCE [LARGE SCALE GENOMIC DNA]</scope>
    <source>
        <strain evidence="7 8">KACC 16890</strain>
    </source>
</reference>
<keyword evidence="6" id="KW-0648">Protein biosynthesis</keyword>
<name>A0A7G9T668_9LACO</name>
<comment type="similarity">
    <text evidence="1 6">Belongs to the GatC family.</text>
</comment>
<evidence type="ECO:0000256" key="1">
    <source>
        <dbReference type="ARBA" id="ARBA00010757"/>
    </source>
</evidence>
<comment type="subunit">
    <text evidence="2 6">Heterotrimer of A, B and C subunits.</text>
</comment>
<dbReference type="InterPro" id="IPR003837">
    <property type="entry name" value="GatC"/>
</dbReference>
<dbReference type="Proteomes" id="UP000515800">
    <property type="component" value="Chromosome"/>
</dbReference>
<keyword evidence="7" id="KW-0808">Transferase</keyword>
<dbReference type="InterPro" id="IPR036113">
    <property type="entry name" value="Asp/Glu-ADT_sf_sub_c"/>
</dbReference>
<dbReference type="GO" id="GO:0006450">
    <property type="term" value="P:regulation of translational fidelity"/>
    <property type="evidence" value="ECO:0007669"/>
    <property type="project" value="InterPro"/>
</dbReference>
<dbReference type="PANTHER" id="PTHR15004:SF0">
    <property type="entry name" value="GLUTAMYL-TRNA(GLN) AMIDOTRANSFERASE SUBUNIT C, MITOCHONDRIAL"/>
    <property type="match status" value="1"/>
</dbReference>
<evidence type="ECO:0000313" key="7">
    <source>
        <dbReference type="EMBL" id="QNN75593.1"/>
    </source>
</evidence>
<keyword evidence="8" id="KW-1185">Reference proteome</keyword>
<dbReference type="GO" id="GO:0070681">
    <property type="term" value="P:glutaminyl-tRNAGln biosynthesis via transamidation"/>
    <property type="evidence" value="ECO:0007669"/>
    <property type="project" value="TreeGrafter"/>
</dbReference>
<comment type="function">
    <text evidence="3 6">Allows the formation of correctly charged Asn-tRNA(Asn) or Gln-tRNA(Gln) through the transamidation of misacylated Asp-tRNA(Asn) or Glu-tRNA(Gln) in organisms which lack either or both of asparaginyl-tRNA or glutaminyl-tRNA synthetases. The reaction takes place in the presence of glutamine and ATP through an activated phospho-Asp-tRNA(Asn) or phospho-Glu-tRNA(Gln).</text>
</comment>
<dbReference type="EC" id="6.3.5.-" evidence="6"/>
<organism evidence="7 8">
    <name type="scientific">Weissella diestrammenae</name>
    <dbReference type="NCBI Taxonomy" id="1162633"/>
    <lineage>
        <taxon>Bacteria</taxon>
        <taxon>Bacillati</taxon>
        <taxon>Bacillota</taxon>
        <taxon>Bacilli</taxon>
        <taxon>Lactobacillales</taxon>
        <taxon>Lactobacillaceae</taxon>
        <taxon>Weissella</taxon>
    </lineage>
</organism>
<dbReference type="KEGG" id="wdi:H9L19_01565"/>
<evidence type="ECO:0000256" key="5">
    <source>
        <dbReference type="ARBA" id="ARBA00047913"/>
    </source>
</evidence>
<keyword evidence="6" id="KW-0067">ATP-binding</keyword>
<dbReference type="Pfam" id="PF02686">
    <property type="entry name" value="GatC"/>
    <property type="match status" value="1"/>
</dbReference>
<dbReference type="Gene3D" id="1.10.20.60">
    <property type="entry name" value="Glu-tRNAGln amidotransferase C subunit, N-terminal domain"/>
    <property type="match status" value="1"/>
</dbReference>
<dbReference type="PANTHER" id="PTHR15004">
    <property type="entry name" value="GLUTAMYL-TRNA(GLN) AMIDOTRANSFERASE SUBUNIT C, MITOCHONDRIAL"/>
    <property type="match status" value="1"/>
</dbReference>
<dbReference type="SUPFAM" id="SSF141000">
    <property type="entry name" value="Glu-tRNAGln amidotransferase C subunit"/>
    <property type="match status" value="1"/>
</dbReference>
<dbReference type="GO" id="GO:0005524">
    <property type="term" value="F:ATP binding"/>
    <property type="evidence" value="ECO:0007669"/>
    <property type="project" value="UniProtKB-KW"/>
</dbReference>
<dbReference type="GO" id="GO:0050567">
    <property type="term" value="F:glutaminyl-tRNA synthase (glutamine-hydrolyzing) activity"/>
    <property type="evidence" value="ECO:0007669"/>
    <property type="project" value="UniProtKB-UniRule"/>
</dbReference>
<evidence type="ECO:0000256" key="6">
    <source>
        <dbReference type="HAMAP-Rule" id="MF_00122"/>
    </source>
</evidence>
<protein>
    <recommendedName>
        <fullName evidence="6">Aspartyl/glutamyl-tRNA(Asn/Gln) amidotransferase subunit C</fullName>
        <shortName evidence="6">Asp/Glu-ADT subunit C</shortName>
        <ecNumber evidence="6">6.3.5.-</ecNumber>
    </recommendedName>
</protein>
<evidence type="ECO:0000256" key="3">
    <source>
        <dbReference type="ARBA" id="ARBA00024799"/>
    </source>
</evidence>
<evidence type="ECO:0000256" key="2">
    <source>
        <dbReference type="ARBA" id="ARBA00011123"/>
    </source>
</evidence>
<gene>
    <name evidence="6 7" type="primary">gatC</name>
    <name evidence="7" type="ORF">H9L19_01565</name>
</gene>
<dbReference type="GO" id="GO:0006412">
    <property type="term" value="P:translation"/>
    <property type="evidence" value="ECO:0007669"/>
    <property type="project" value="UniProtKB-UniRule"/>
</dbReference>
<comment type="catalytic activity">
    <reaction evidence="4 6">
        <text>L-aspartyl-tRNA(Asn) + L-glutamine + ATP + H2O = L-asparaginyl-tRNA(Asn) + L-glutamate + ADP + phosphate + 2 H(+)</text>
        <dbReference type="Rhea" id="RHEA:14513"/>
        <dbReference type="Rhea" id="RHEA-COMP:9674"/>
        <dbReference type="Rhea" id="RHEA-COMP:9677"/>
        <dbReference type="ChEBI" id="CHEBI:15377"/>
        <dbReference type="ChEBI" id="CHEBI:15378"/>
        <dbReference type="ChEBI" id="CHEBI:29985"/>
        <dbReference type="ChEBI" id="CHEBI:30616"/>
        <dbReference type="ChEBI" id="CHEBI:43474"/>
        <dbReference type="ChEBI" id="CHEBI:58359"/>
        <dbReference type="ChEBI" id="CHEBI:78515"/>
        <dbReference type="ChEBI" id="CHEBI:78516"/>
        <dbReference type="ChEBI" id="CHEBI:456216"/>
    </reaction>
</comment>
<keyword evidence="6" id="KW-0436">Ligase</keyword>
<sequence length="103" mass="11332">MADSKITESEVLHVAALAKLALSKSEAQTFTAQLEKIFDLVDMMAEVDTSGVKPTYTVAELENNLREDQPEQANQMEALLNNAPERQETLIKVPAILSEGETK</sequence>
<dbReference type="AlphaFoldDB" id="A0A7G9T668"/>
<accession>A0A7G9T668</accession>
<evidence type="ECO:0000313" key="8">
    <source>
        <dbReference type="Proteomes" id="UP000515800"/>
    </source>
</evidence>
<evidence type="ECO:0000256" key="4">
    <source>
        <dbReference type="ARBA" id="ARBA00047380"/>
    </source>
</evidence>
<dbReference type="RefSeq" id="WP_187529425.1">
    <property type="nucleotide sequence ID" value="NZ_CP060724.1"/>
</dbReference>
<dbReference type="GO" id="GO:0016740">
    <property type="term" value="F:transferase activity"/>
    <property type="evidence" value="ECO:0007669"/>
    <property type="project" value="UniProtKB-KW"/>
</dbReference>
<comment type="catalytic activity">
    <reaction evidence="5 6">
        <text>L-glutamyl-tRNA(Gln) + L-glutamine + ATP + H2O = L-glutaminyl-tRNA(Gln) + L-glutamate + ADP + phosphate + H(+)</text>
        <dbReference type="Rhea" id="RHEA:17521"/>
        <dbReference type="Rhea" id="RHEA-COMP:9681"/>
        <dbReference type="Rhea" id="RHEA-COMP:9684"/>
        <dbReference type="ChEBI" id="CHEBI:15377"/>
        <dbReference type="ChEBI" id="CHEBI:15378"/>
        <dbReference type="ChEBI" id="CHEBI:29985"/>
        <dbReference type="ChEBI" id="CHEBI:30616"/>
        <dbReference type="ChEBI" id="CHEBI:43474"/>
        <dbReference type="ChEBI" id="CHEBI:58359"/>
        <dbReference type="ChEBI" id="CHEBI:78520"/>
        <dbReference type="ChEBI" id="CHEBI:78521"/>
        <dbReference type="ChEBI" id="CHEBI:456216"/>
    </reaction>
</comment>
<dbReference type="EMBL" id="CP060724">
    <property type="protein sequence ID" value="QNN75593.1"/>
    <property type="molecule type" value="Genomic_DNA"/>
</dbReference>
<dbReference type="NCBIfam" id="TIGR00135">
    <property type="entry name" value="gatC"/>
    <property type="match status" value="1"/>
</dbReference>